<name>A0A1F7S4A3_9BACT</name>
<evidence type="ECO:0000313" key="3">
    <source>
        <dbReference type="Proteomes" id="UP000179266"/>
    </source>
</evidence>
<dbReference type="Proteomes" id="UP000179266">
    <property type="component" value="Unassembled WGS sequence"/>
</dbReference>
<feature type="transmembrane region" description="Helical" evidence="1">
    <location>
        <begin position="53"/>
        <end position="71"/>
    </location>
</feature>
<keyword evidence="1" id="KW-0472">Membrane</keyword>
<dbReference type="EMBL" id="MGDD01000047">
    <property type="protein sequence ID" value="OGL48104.1"/>
    <property type="molecule type" value="Genomic_DNA"/>
</dbReference>
<comment type="caution">
    <text evidence="2">The sequence shown here is derived from an EMBL/GenBank/DDBJ whole genome shotgun (WGS) entry which is preliminary data.</text>
</comment>
<feature type="transmembrane region" description="Helical" evidence="1">
    <location>
        <begin position="20"/>
        <end position="41"/>
    </location>
</feature>
<evidence type="ECO:0000313" key="2">
    <source>
        <dbReference type="EMBL" id="OGL48104.1"/>
    </source>
</evidence>
<reference evidence="2 3" key="1">
    <citation type="journal article" date="2016" name="Nat. Commun.">
        <title>Thousands of microbial genomes shed light on interconnected biogeochemical processes in an aquifer system.</title>
        <authorList>
            <person name="Anantharaman K."/>
            <person name="Brown C.T."/>
            <person name="Hug L.A."/>
            <person name="Sharon I."/>
            <person name="Castelle C.J."/>
            <person name="Probst A.J."/>
            <person name="Thomas B.C."/>
            <person name="Singh A."/>
            <person name="Wilkins M.J."/>
            <person name="Karaoz U."/>
            <person name="Brodie E.L."/>
            <person name="Williams K.H."/>
            <person name="Hubbard S.S."/>
            <person name="Banfield J.F."/>
        </authorList>
    </citation>
    <scope>NUCLEOTIDE SEQUENCE [LARGE SCALE GENOMIC DNA]</scope>
</reference>
<dbReference type="InterPro" id="IPR046139">
    <property type="entry name" value="DUF6141"/>
</dbReference>
<accession>A0A1F7S4A3</accession>
<proteinExistence type="predicted"/>
<evidence type="ECO:0008006" key="4">
    <source>
        <dbReference type="Google" id="ProtNLM"/>
    </source>
</evidence>
<dbReference type="AlphaFoldDB" id="A0A1F7S4A3"/>
<gene>
    <name evidence="2" type="ORF">A2161_12740</name>
</gene>
<evidence type="ECO:0000256" key="1">
    <source>
        <dbReference type="SAM" id="Phobius"/>
    </source>
</evidence>
<protein>
    <recommendedName>
        <fullName evidence="4">Bacterial Pleckstrin homology domain-containing protein</fullName>
    </recommendedName>
</protein>
<sequence>MTDSKYVIFSEIQRFDQVWIWIPIIFIAGSMWMGFIIQIILGSKLGSKPAPDIVVIIIWILIGIILPFLFFKIKLVTEVRDDGLYIKFHRHIKYSFNEIKTYEACTYRPIREYGGWGIRYGLKGKAYNVKGNRGVQLELTNGKRILIGSQKPEELVMAIDSAKTS</sequence>
<organism evidence="2 3">
    <name type="scientific">Candidatus Schekmanbacteria bacterium RBG_13_48_7</name>
    <dbReference type="NCBI Taxonomy" id="1817878"/>
    <lineage>
        <taxon>Bacteria</taxon>
        <taxon>Candidatus Schekmaniibacteriota</taxon>
    </lineage>
</organism>
<dbReference type="Pfam" id="PF19638">
    <property type="entry name" value="DUF6141"/>
    <property type="match status" value="1"/>
</dbReference>
<keyword evidence="1" id="KW-1133">Transmembrane helix</keyword>
<keyword evidence="1" id="KW-0812">Transmembrane</keyword>